<dbReference type="InterPro" id="IPR048954">
    <property type="entry name" value="PorZ_N"/>
</dbReference>
<evidence type="ECO:0000313" key="3">
    <source>
        <dbReference type="EMBL" id="GAA3934500.1"/>
    </source>
</evidence>
<dbReference type="RefSeq" id="WP_345112856.1">
    <property type="nucleotide sequence ID" value="NZ_BAABDH010000035.1"/>
</dbReference>
<sequence length="777" mass="84397">MSILLRTRRWSGLLSFLLLTAATTVAQSTAGFGDWQLQLPNNRARALADAGGRIYVATKDAFFFYDKALNTTQLLSRRDGLHDVGVNTVAYDALTRQTLVVYRNGNLDVLREDGSIRNVTDILRKQLTGAKSIRHIFFHNRLAYLSSNFGLVVLDMTKLEVRDNYGNIGPNGSAVRVNSTTVLRDTLYAATSYGLMRAKLTDNLVDYRRWTTDQLAGTFDPFLTLATQGGKVYAGVNGGELLVFGGSKNGWRPLPNTRINQFRQLTPSAAGLLIATNEQVAVLKNGVITGLTTLAQTPDPQAALQDKEGVFYVADFQKGLVKLTAGQPVESFVTNAPDSARAFSVLADARTNTVDVFSGGYFDRYLQQEYYGGFYEYKDGRWTNFTGTNYPTLTQYPNIKDLARGTRTPDGTLYIATYGDGLLQWQGPGKFKNFTQGTPGVQLLSAATDNNPAYTRITDLAADAGGNVWMVNRHGKAGISGLVLYSPGADVWRRSAYFPGAQNLDRLALDDNGYIWASQARLDGSGMICYDDKTKTARQFAAGGDGLPSGEIYDVVKDRKGDIWVGTTKGVALFSDPSQAFLPGNPGNFQTPFVQRGITTGFAALRDEVVHAIAVDGGNRKWFGTDRGLWLFDEDAHEALFHFTTDNSPLPTNNIVDIDINNRTGEVFVVTTGGVITYRGSATVTEGEVSCAKVSPNPVRTDFDGQVGISGVANNGFVKITDVTGKLVYQTRASGGTITWGLTDYNGRKVQSGVYLVMSSDADGKNSCISKVAVVAK</sequence>
<dbReference type="Pfam" id="PF21544">
    <property type="entry name" value="PorZ_N_b_propeller"/>
    <property type="match status" value="1"/>
</dbReference>
<name>A0ABP7N1A5_9BACT</name>
<evidence type="ECO:0000313" key="4">
    <source>
        <dbReference type="Proteomes" id="UP001499909"/>
    </source>
</evidence>
<feature type="signal peptide" evidence="1">
    <location>
        <begin position="1"/>
        <end position="26"/>
    </location>
</feature>
<dbReference type="InterPro" id="IPR026444">
    <property type="entry name" value="Secre_tail"/>
</dbReference>
<reference evidence="4" key="1">
    <citation type="journal article" date="2019" name="Int. J. Syst. Evol. Microbiol.">
        <title>The Global Catalogue of Microorganisms (GCM) 10K type strain sequencing project: providing services to taxonomists for standard genome sequencing and annotation.</title>
        <authorList>
            <consortium name="The Broad Institute Genomics Platform"/>
            <consortium name="The Broad Institute Genome Sequencing Center for Infectious Disease"/>
            <person name="Wu L."/>
            <person name="Ma J."/>
        </authorList>
    </citation>
    <scope>NUCLEOTIDE SEQUENCE [LARGE SCALE GENOMIC DNA]</scope>
    <source>
        <strain evidence="4">JCM 17214</strain>
    </source>
</reference>
<dbReference type="Proteomes" id="UP001499909">
    <property type="component" value="Unassembled WGS sequence"/>
</dbReference>
<dbReference type="Pfam" id="PF07494">
    <property type="entry name" value="Reg_prop"/>
    <property type="match status" value="1"/>
</dbReference>
<keyword evidence="4" id="KW-1185">Reference proteome</keyword>
<accession>A0ABP7N1A5</accession>
<dbReference type="EMBL" id="BAABDH010000035">
    <property type="protein sequence ID" value="GAA3934500.1"/>
    <property type="molecule type" value="Genomic_DNA"/>
</dbReference>
<dbReference type="NCBIfam" id="TIGR04183">
    <property type="entry name" value="Por_Secre_tail"/>
    <property type="match status" value="1"/>
</dbReference>
<evidence type="ECO:0000256" key="1">
    <source>
        <dbReference type="SAM" id="SignalP"/>
    </source>
</evidence>
<feature type="domain" description="PorZ N-terminal beta-propeller" evidence="2">
    <location>
        <begin position="54"/>
        <end position="211"/>
    </location>
</feature>
<dbReference type="SUPFAM" id="SSF63829">
    <property type="entry name" value="Calcium-dependent phosphotriesterase"/>
    <property type="match status" value="2"/>
</dbReference>
<keyword evidence="1" id="KW-0732">Signal</keyword>
<dbReference type="Gene3D" id="2.130.10.10">
    <property type="entry name" value="YVTN repeat-like/Quinoprotein amine dehydrogenase"/>
    <property type="match status" value="2"/>
</dbReference>
<organism evidence="3 4">
    <name type="scientific">Hymenobacter algoricola</name>
    <dbReference type="NCBI Taxonomy" id="486267"/>
    <lineage>
        <taxon>Bacteria</taxon>
        <taxon>Pseudomonadati</taxon>
        <taxon>Bacteroidota</taxon>
        <taxon>Cytophagia</taxon>
        <taxon>Cytophagales</taxon>
        <taxon>Hymenobacteraceae</taxon>
        <taxon>Hymenobacter</taxon>
    </lineage>
</organism>
<dbReference type="InterPro" id="IPR011110">
    <property type="entry name" value="Reg_prop"/>
</dbReference>
<evidence type="ECO:0000259" key="2">
    <source>
        <dbReference type="Pfam" id="PF21544"/>
    </source>
</evidence>
<comment type="caution">
    <text evidence="3">The sequence shown here is derived from an EMBL/GenBank/DDBJ whole genome shotgun (WGS) entry which is preliminary data.</text>
</comment>
<protein>
    <submittedName>
        <fullName evidence="3">Two-component regulator propeller domain-containing protein</fullName>
    </submittedName>
</protein>
<gene>
    <name evidence="3" type="ORF">GCM10022406_18750</name>
</gene>
<feature type="chain" id="PRO_5045786102" evidence="1">
    <location>
        <begin position="27"/>
        <end position="777"/>
    </location>
</feature>
<dbReference type="InterPro" id="IPR015943">
    <property type="entry name" value="WD40/YVTN_repeat-like_dom_sf"/>
</dbReference>
<proteinExistence type="predicted"/>